<dbReference type="CDD" id="cd00118">
    <property type="entry name" value="LysM"/>
    <property type="match status" value="1"/>
</dbReference>
<dbReference type="EMBL" id="AP025739">
    <property type="protein sequence ID" value="BDI34268.1"/>
    <property type="molecule type" value="Genomic_DNA"/>
</dbReference>
<dbReference type="Pfam" id="PF01476">
    <property type="entry name" value="LysM"/>
    <property type="match status" value="1"/>
</dbReference>
<dbReference type="PROSITE" id="PS51782">
    <property type="entry name" value="LYSM"/>
    <property type="match status" value="1"/>
</dbReference>
<dbReference type="Proteomes" id="UP000287394">
    <property type="component" value="Chromosome"/>
</dbReference>
<dbReference type="OrthoDB" id="9815939at2"/>
<dbReference type="InterPro" id="IPR018392">
    <property type="entry name" value="LysM"/>
</dbReference>
<dbReference type="KEGG" id="ccot:CCAX7_63190"/>
<organism evidence="1 2">
    <name type="scientific">Capsulimonas corticalis</name>
    <dbReference type="NCBI Taxonomy" id="2219043"/>
    <lineage>
        <taxon>Bacteria</taxon>
        <taxon>Bacillati</taxon>
        <taxon>Armatimonadota</taxon>
        <taxon>Armatimonadia</taxon>
        <taxon>Capsulimonadales</taxon>
        <taxon>Capsulimonadaceae</taxon>
        <taxon>Capsulimonas</taxon>
    </lineage>
</organism>
<name>A0A402CWX3_9BACT</name>
<dbReference type="AlphaFoldDB" id="A0A402CWX3"/>
<dbReference type="InterPro" id="IPR045361">
    <property type="entry name" value="CIS_tube_prot_N"/>
</dbReference>
<evidence type="ECO:0000313" key="2">
    <source>
        <dbReference type="Proteomes" id="UP000287394"/>
    </source>
</evidence>
<evidence type="ECO:0000313" key="1">
    <source>
        <dbReference type="EMBL" id="BDI34268.1"/>
    </source>
</evidence>
<accession>A0A402CWX3</accession>
<gene>
    <name evidence="1" type="ORF">CCAX7_63190</name>
</gene>
<keyword evidence="2" id="KW-1185">Reference proteome</keyword>
<dbReference type="InterPro" id="IPR036779">
    <property type="entry name" value="LysM_dom_sf"/>
</dbReference>
<dbReference type="Gene3D" id="3.10.350.10">
    <property type="entry name" value="LysM domain"/>
    <property type="match status" value="1"/>
</dbReference>
<reference evidence="1 2" key="1">
    <citation type="journal article" date="2019" name="Int. J. Syst. Evol. Microbiol.">
        <title>Capsulimonas corticalis gen. nov., sp. nov., an aerobic capsulated bacterium, of a novel bacterial order, Capsulimonadales ord. nov., of the class Armatimonadia of the phylum Armatimonadetes.</title>
        <authorList>
            <person name="Li J."/>
            <person name="Kudo C."/>
            <person name="Tonouchi A."/>
        </authorList>
    </citation>
    <scope>NUCLEOTIDE SEQUENCE [LARGE SCALE GENOMIC DNA]</scope>
    <source>
        <strain evidence="1 2">AX-7</strain>
    </source>
</reference>
<sequence>MALAPATLQNLENKKTFKCLFNPTEYTIAKTNNWKSKEHTGENVPKIDFTGGQSRSLKMKLFFDVFEEDGADVRTSVDMLWELALIYSDKQHPVTKKSRPPLCLFQWGPNWQFTAVVASLSVNYTLFREDGTPVRAMADVTFTEAQDDAKKKPTNPTSHGEGGRKRREVQPRDTLALIAFQEYGDANHWRRIADDNHLDDPRNLRPGQVLSIPPLS</sequence>
<dbReference type="RefSeq" id="WP_119321800.1">
    <property type="nucleotide sequence ID" value="NZ_AP025739.1"/>
</dbReference>
<protein>
    <submittedName>
        <fullName evidence="1">Peptidase M23</fullName>
    </submittedName>
</protein>
<dbReference type="Pfam" id="PF19266">
    <property type="entry name" value="CIS_tube"/>
    <property type="match status" value="1"/>
</dbReference>
<proteinExistence type="predicted"/>